<keyword evidence="3" id="KW-1185">Reference proteome</keyword>
<gene>
    <name evidence="1" type="ORF">PTTG_29705</name>
</gene>
<dbReference type="AlphaFoldDB" id="A0A180G2K6"/>
<reference evidence="1" key="2">
    <citation type="submission" date="2016-05" db="EMBL/GenBank/DDBJ databases">
        <title>Comparative analysis highlights variable genome content of wheat rusts and divergence of the mating loci.</title>
        <authorList>
            <person name="Cuomo C.A."/>
            <person name="Bakkeren G."/>
            <person name="Szabo L."/>
            <person name="Khalil H."/>
            <person name="Joly D."/>
            <person name="Goldberg J."/>
            <person name="Young S."/>
            <person name="Zeng Q."/>
            <person name="Fellers J."/>
        </authorList>
    </citation>
    <scope>NUCLEOTIDE SEQUENCE [LARGE SCALE GENOMIC DNA]</scope>
    <source>
        <strain evidence="1">1-1 BBBD Race 1</strain>
    </source>
</reference>
<dbReference type="Proteomes" id="UP000005240">
    <property type="component" value="Unassembled WGS sequence"/>
</dbReference>
<proteinExistence type="predicted"/>
<evidence type="ECO:0000313" key="2">
    <source>
        <dbReference type="EnsemblFungi" id="PTTG_29705-t43_1-p1"/>
    </source>
</evidence>
<organism evidence="1">
    <name type="scientific">Puccinia triticina (isolate 1-1 / race 1 (BBBD))</name>
    <name type="common">Brown leaf rust fungus</name>
    <dbReference type="NCBI Taxonomy" id="630390"/>
    <lineage>
        <taxon>Eukaryota</taxon>
        <taxon>Fungi</taxon>
        <taxon>Dikarya</taxon>
        <taxon>Basidiomycota</taxon>
        <taxon>Pucciniomycotina</taxon>
        <taxon>Pucciniomycetes</taxon>
        <taxon>Pucciniales</taxon>
        <taxon>Pucciniaceae</taxon>
        <taxon>Puccinia</taxon>
    </lineage>
</organism>
<reference evidence="2 3" key="3">
    <citation type="journal article" date="2017" name="G3 (Bethesda)">
        <title>Comparative analysis highlights variable genome content of wheat rusts and divergence of the mating loci.</title>
        <authorList>
            <person name="Cuomo C.A."/>
            <person name="Bakkeren G."/>
            <person name="Khalil H.B."/>
            <person name="Panwar V."/>
            <person name="Joly D."/>
            <person name="Linning R."/>
            <person name="Sakthikumar S."/>
            <person name="Song X."/>
            <person name="Adiconis X."/>
            <person name="Fan L."/>
            <person name="Goldberg J.M."/>
            <person name="Levin J.Z."/>
            <person name="Young S."/>
            <person name="Zeng Q."/>
            <person name="Anikster Y."/>
            <person name="Bruce M."/>
            <person name="Wang M."/>
            <person name="Yin C."/>
            <person name="McCallum B."/>
            <person name="Szabo L.J."/>
            <person name="Hulbert S."/>
            <person name="Chen X."/>
            <person name="Fellers J.P."/>
        </authorList>
    </citation>
    <scope>NUCLEOTIDE SEQUENCE</scope>
    <source>
        <strain evidence="2">isolate 1-1 / race 1 (BBBD)</strain>
        <strain evidence="3">Isolate 1-1 / race 1 (BBBD)</strain>
    </source>
</reference>
<dbReference type="STRING" id="630390.A0A180G2K6"/>
<dbReference type="OrthoDB" id="2517970at2759"/>
<reference evidence="2" key="4">
    <citation type="submission" date="2025-05" db="UniProtKB">
        <authorList>
            <consortium name="EnsemblFungi"/>
        </authorList>
    </citation>
    <scope>IDENTIFICATION</scope>
    <source>
        <strain evidence="2">isolate 1-1 / race 1 (BBBD)</strain>
    </source>
</reference>
<reference evidence="1" key="1">
    <citation type="submission" date="2009-11" db="EMBL/GenBank/DDBJ databases">
        <authorList>
            <consortium name="The Broad Institute Genome Sequencing Platform"/>
            <person name="Ward D."/>
            <person name="Feldgarden M."/>
            <person name="Earl A."/>
            <person name="Young S.K."/>
            <person name="Zeng Q."/>
            <person name="Koehrsen M."/>
            <person name="Alvarado L."/>
            <person name="Berlin A."/>
            <person name="Bochicchio J."/>
            <person name="Borenstein D."/>
            <person name="Chapman S.B."/>
            <person name="Chen Z."/>
            <person name="Engels R."/>
            <person name="Freedman E."/>
            <person name="Gellesch M."/>
            <person name="Goldberg J."/>
            <person name="Griggs A."/>
            <person name="Gujja S."/>
            <person name="Heilman E."/>
            <person name="Heiman D."/>
            <person name="Hepburn T."/>
            <person name="Howarth C."/>
            <person name="Jen D."/>
            <person name="Larson L."/>
            <person name="Lewis B."/>
            <person name="Mehta T."/>
            <person name="Park D."/>
            <person name="Pearson M."/>
            <person name="Roberts A."/>
            <person name="Saif S."/>
            <person name="Shea T."/>
            <person name="Shenoy N."/>
            <person name="Sisk P."/>
            <person name="Stolte C."/>
            <person name="Sykes S."/>
            <person name="Thomson T."/>
            <person name="Walk T."/>
            <person name="White J."/>
            <person name="Yandava C."/>
            <person name="Izard J."/>
            <person name="Baranova O.V."/>
            <person name="Blanton J.M."/>
            <person name="Tanner A.C."/>
            <person name="Dewhirst F.E."/>
            <person name="Haas B."/>
            <person name="Nusbaum C."/>
            <person name="Birren B."/>
        </authorList>
    </citation>
    <scope>NUCLEOTIDE SEQUENCE [LARGE SCALE GENOMIC DNA]</scope>
    <source>
        <strain evidence="1">1-1 BBBD Race 1</strain>
    </source>
</reference>
<name>A0A180G2K6_PUCT1</name>
<dbReference type="VEuPathDB" id="FungiDB:PTTG_29705"/>
<dbReference type="EMBL" id="ADAS02000776">
    <property type="protein sequence ID" value="OAV86840.1"/>
    <property type="molecule type" value="Genomic_DNA"/>
</dbReference>
<dbReference type="EnsemblFungi" id="PTTG_29705-t43_1">
    <property type="protein sequence ID" value="PTTG_29705-t43_1-p1"/>
    <property type="gene ID" value="PTTG_29705"/>
</dbReference>
<accession>A0A180G2K6</accession>
<evidence type="ECO:0000313" key="3">
    <source>
        <dbReference type="Proteomes" id="UP000005240"/>
    </source>
</evidence>
<evidence type="ECO:0000313" key="1">
    <source>
        <dbReference type="EMBL" id="OAV86840.1"/>
    </source>
</evidence>
<sequence>MAKAMKKNFVPDMTQVIMEEIEKRAKSTREPLLEQMLEVTEQRITNSVNDLYSHFVDREQVLIDDIKTLSKETKIAELRCVNKLEELENINAKLVDMIAKFQQEYRENHENITRRLSQISALENNILKKFDSYCREELKSDHTTPINNNESVNKVNAPAASDKGLPPHYAFDGSYNNEEGATSNKPFNTNELDAETKKEVWRGIPRAQDWEKFSGEPPYNHETWLKQINVFVRDYIMTDAMIISRLGLLFTKSAKTWYTGLRDSNDNQSWE</sequence>
<protein>
    <submittedName>
        <fullName evidence="1 2">Uncharacterized protein</fullName>
    </submittedName>
</protein>